<dbReference type="EMBL" id="CAJOBR010082858">
    <property type="protein sequence ID" value="CAF5127293.1"/>
    <property type="molecule type" value="Genomic_DNA"/>
</dbReference>
<gene>
    <name evidence="1" type="ORF">QYT958_LOCUS45407</name>
    <name evidence="2" type="ORF">QYT958_LOCUS46492</name>
</gene>
<evidence type="ECO:0000313" key="1">
    <source>
        <dbReference type="EMBL" id="CAF5110582.1"/>
    </source>
</evidence>
<evidence type="ECO:0000313" key="3">
    <source>
        <dbReference type="Proteomes" id="UP000663848"/>
    </source>
</evidence>
<organism evidence="1 3">
    <name type="scientific">Rotaria socialis</name>
    <dbReference type="NCBI Taxonomy" id="392032"/>
    <lineage>
        <taxon>Eukaryota</taxon>
        <taxon>Metazoa</taxon>
        <taxon>Spiralia</taxon>
        <taxon>Gnathifera</taxon>
        <taxon>Rotifera</taxon>
        <taxon>Eurotatoria</taxon>
        <taxon>Bdelloidea</taxon>
        <taxon>Philodinida</taxon>
        <taxon>Philodinidae</taxon>
        <taxon>Rotaria</taxon>
    </lineage>
</organism>
<protein>
    <submittedName>
        <fullName evidence="1">Uncharacterized protein</fullName>
    </submittedName>
</protein>
<dbReference type="EMBL" id="CAJOBR010075310">
    <property type="protein sequence ID" value="CAF5110582.1"/>
    <property type="molecule type" value="Genomic_DNA"/>
</dbReference>
<evidence type="ECO:0000313" key="2">
    <source>
        <dbReference type="EMBL" id="CAF5127293.1"/>
    </source>
</evidence>
<sequence length="65" mass="7419">MYNEISQYSSSISHDPASLTLYGTVSMNRSFPYSLMNKSTTENVALEQLNNEELLDHCRDQCLVE</sequence>
<feature type="non-terminal residue" evidence="1">
    <location>
        <position position="65"/>
    </location>
</feature>
<reference evidence="1" key="1">
    <citation type="submission" date="2021-02" db="EMBL/GenBank/DDBJ databases">
        <authorList>
            <person name="Nowell W R."/>
        </authorList>
    </citation>
    <scope>NUCLEOTIDE SEQUENCE</scope>
</reference>
<dbReference type="AlphaFoldDB" id="A0A822F0Z2"/>
<proteinExistence type="predicted"/>
<dbReference type="Proteomes" id="UP000663848">
    <property type="component" value="Unassembled WGS sequence"/>
</dbReference>
<name>A0A822F0Z2_9BILA</name>
<accession>A0A822F0Z2</accession>
<comment type="caution">
    <text evidence="1">The sequence shown here is derived from an EMBL/GenBank/DDBJ whole genome shotgun (WGS) entry which is preliminary data.</text>
</comment>